<sequence length="61" mass="6821">MFKVQRAFAYLHRLSGTRGARVTLCLLRTHVHAVYSDLGLTPGVTRVMRGAWLFGTYTPAV</sequence>
<name>A0AA37U1L1_9BACL</name>
<accession>A0AA37U1L1</accession>
<dbReference type="EMBL" id="BSRA01000008">
    <property type="protein sequence ID" value="GLV13923.1"/>
    <property type="molecule type" value="Genomic_DNA"/>
</dbReference>
<protein>
    <submittedName>
        <fullName evidence="1">Uncharacterized protein</fullName>
    </submittedName>
</protein>
<comment type="caution">
    <text evidence="1">The sequence shown here is derived from an EMBL/GenBank/DDBJ whole genome shotgun (WGS) entry which is preliminary data.</text>
</comment>
<gene>
    <name evidence="1" type="ORF">Heshes_16070</name>
</gene>
<reference evidence="1" key="1">
    <citation type="submission" date="2023-02" db="EMBL/GenBank/DDBJ databases">
        <title>Proposal of a novel subspecies: Alicyclobacillus hesperidum subspecies aegle.</title>
        <authorList>
            <person name="Goto K."/>
            <person name="Fujii T."/>
            <person name="Yasui K."/>
            <person name="Mochida K."/>
            <person name="Kato-Tanaka Y."/>
            <person name="Morohoshi S."/>
            <person name="An S.Y."/>
            <person name="Kasai H."/>
            <person name="Yokota A."/>
        </authorList>
    </citation>
    <scope>NUCLEOTIDE SEQUENCE</scope>
    <source>
        <strain evidence="1">DSM 12766</strain>
    </source>
</reference>
<proteinExistence type="predicted"/>
<evidence type="ECO:0000313" key="2">
    <source>
        <dbReference type="Proteomes" id="UP001157137"/>
    </source>
</evidence>
<dbReference type="Proteomes" id="UP001157137">
    <property type="component" value="Unassembled WGS sequence"/>
</dbReference>
<dbReference type="AlphaFoldDB" id="A0AA37U1L1"/>
<evidence type="ECO:0000313" key="1">
    <source>
        <dbReference type="EMBL" id="GLV13923.1"/>
    </source>
</evidence>
<organism evidence="1 2">
    <name type="scientific">Alicyclobacillus hesperidum</name>
    <dbReference type="NCBI Taxonomy" id="89784"/>
    <lineage>
        <taxon>Bacteria</taxon>
        <taxon>Bacillati</taxon>
        <taxon>Bacillota</taxon>
        <taxon>Bacilli</taxon>
        <taxon>Bacillales</taxon>
        <taxon>Alicyclobacillaceae</taxon>
        <taxon>Alicyclobacillus</taxon>
    </lineage>
</organism>